<proteinExistence type="predicted"/>
<protein>
    <submittedName>
        <fullName evidence="2">Uncharacterized protein</fullName>
    </submittedName>
</protein>
<keyword evidence="1" id="KW-0812">Transmembrane</keyword>
<feature type="transmembrane region" description="Helical" evidence="1">
    <location>
        <begin position="71"/>
        <end position="92"/>
    </location>
</feature>
<gene>
    <name evidence="2" type="ORF">NC653_041136</name>
</gene>
<dbReference type="AlphaFoldDB" id="A0AAD6L836"/>
<evidence type="ECO:0000256" key="1">
    <source>
        <dbReference type="SAM" id="Phobius"/>
    </source>
</evidence>
<organism evidence="2 3">
    <name type="scientific">Populus alba x Populus x berolinensis</name>
    <dbReference type="NCBI Taxonomy" id="444605"/>
    <lineage>
        <taxon>Eukaryota</taxon>
        <taxon>Viridiplantae</taxon>
        <taxon>Streptophyta</taxon>
        <taxon>Embryophyta</taxon>
        <taxon>Tracheophyta</taxon>
        <taxon>Spermatophyta</taxon>
        <taxon>Magnoliopsida</taxon>
        <taxon>eudicotyledons</taxon>
        <taxon>Gunneridae</taxon>
        <taxon>Pentapetalae</taxon>
        <taxon>rosids</taxon>
        <taxon>fabids</taxon>
        <taxon>Malpighiales</taxon>
        <taxon>Salicaceae</taxon>
        <taxon>Saliceae</taxon>
        <taxon>Populus</taxon>
    </lineage>
</organism>
<dbReference type="SUPFAM" id="SSF52343">
    <property type="entry name" value="Ferredoxin reductase-like, C-terminal NADP-linked domain"/>
    <property type="match status" value="1"/>
</dbReference>
<comment type="caution">
    <text evidence="2">The sequence shown here is derived from an EMBL/GenBank/DDBJ whole genome shotgun (WGS) entry which is preliminary data.</text>
</comment>
<accession>A0AAD6L836</accession>
<dbReference type="Proteomes" id="UP001164929">
    <property type="component" value="Chromosome 19"/>
</dbReference>
<keyword evidence="1" id="KW-1133">Transmembrane helix</keyword>
<sequence>MPEELDTLAERYPSRFTVYYVLNQILRCGPPPMNKAMTALLEGSLGMNKAMTAHLEASLGMNKAMTALLEALGYAPAMMFPLFGWVFIMGSIKRLNWYFGSPCLISTAKLGAGEMEH</sequence>
<dbReference type="InterPro" id="IPR039261">
    <property type="entry name" value="FNR_nucleotide-bd"/>
</dbReference>
<keyword evidence="3" id="KW-1185">Reference proteome</keyword>
<keyword evidence="1" id="KW-0472">Membrane</keyword>
<dbReference type="EMBL" id="JAQIZT010000019">
    <property type="protein sequence ID" value="KAJ6951888.1"/>
    <property type="molecule type" value="Genomic_DNA"/>
</dbReference>
<name>A0AAD6L836_9ROSI</name>
<evidence type="ECO:0000313" key="2">
    <source>
        <dbReference type="EMBL" id="KAJ6951888.1"/>
    </source>
</evidence>
<evidence type="ECO:0000313" key="3">
    <source>
        <dbReference type="Proteomes" id="UP001164929"/>
    </source>
</evidence>
<reference evidence="2" key="1">
    <citation type="journal article" date="2023" name="Mol. Ecol. Resour.">
        <title>Chromosome-level genome assembly of a triploid poplar Populus alba 'Berolinensis'.</title>
        <authorList>
            <person name="Chen S."/>
            <person name="Yu Y."/>
            <person name="Wang X."/>
            <person name="Wang S."/>
            <person name="Zhang T."/>
            <person name="Zhou Y."/>
            <person name="He R."/>
            <person name="Meng N."/>
            <person name="Wang Y."/>
            <person name="Liu W."/>
            <person name="Liu Z."/>
            <person name="Liu J."/>
            <person name="Guo Q."/>
            <person name="Huang H."/>
            <person name="Sederoff R.R."/>
            <person name="Wang G."/>
            <person name="Qu G."/>
            <person name="Chen S."/>
        </authorList>
    </citation>
    <scope>NUCLEOTIDE SEQUENCE</scope>
    <source>
        <strain evidence="2">SC-2020</strain>
    </source>
</reference>